<accession>A0A4Y9Z1A0</accession>
<feature type="signal peptide" evidence="2">
    <location>
        <begin position="1"/>
        <end position="21"/>
    </location>
</feature>
<sequence length="137" mass="15470">MRSSAFAAIVLLAGAMAPTIAHPIDYLYTRSPEDLSYYGLAARGDSELLARNPKQEAPKQAWQPARPPSPYPWPASKLKKSKPKPKPKSKSKPVKRPQPSRRSALGTVEEYTERRSFDFDDAELLARMELDEWDELD</sequence>
<evidence type="ECO:0000313" key="5">
    <source>
        <dbReference type="Proteomes" id="UP000298390"/>
    </source>
</evidence>
<dbReference type="AlphaFoldDB" id="A0A4Y9Z1A0"/>
<evidence type="ECO:0000313" key="6">
    <source>
        <dbReference type="Proteomes" id="UP000814176"/>
    </source>
</evidence>
<comment type="caution">
    <text evidence="4">The sequence shown here is derived from an EMBL/GenBank/DDBJ whole genome shotgun (WGS) entry which is preliminary data.</text>
</comment>
<evidence type="ECO:0000313" key="4">
    <source>
        <dbReference type="EMBL" id="TFY67698.1"/>
    </source>
</evidence>
<name>A0A4Y9Z1A0_9APHY</name>
<proteinExistence type="predicted"/>
<gene>
    <name evidence="3" type="ORF">C8Q71DRAFT_856509</name>
    <name evidence="4" type="ORF">EVJ58_g1457</name>
</gene>
<dbReference type="GeneID" id="72008041"/>
<protein>
    <submittedName>
        <fullName evidence="4">Uncharacterized protein</fullName>
    </submittedName>
</protein>
<feature type="compositionally biased region" description="Basic residues" evidence="1">
    <location>
        <begin position="77"/>
        <end position="99"/>
    </location>
</feature>
<evidence type="ECO:0000313" key="3">
    <source>
        <dbReference type="EMBL" id="KAH9838572.1"/>
    </source>
</evidence>
<evidence type="ECO:0000256" key="1">
    <source>
        <dbReference type="SAM" id="MobiDB-lite"/>
    </source>
</evidence>
<feature type="chain" id="PRO_5021445658" evidence="2">
    <location>
        <begin position="22"/>
        <end position="137"/>
    </location>
</feature>
<dbReference type="Proteomes" id="UP000814176">
    <property type="component" value="Unassembled WGS sequence"/>
</dbReference>
<evidence type="ECO:0000256" key="2">
    <source>
        <dbReference type="SAM" id="SignalP"/>
    </source>
</evidence>
<keyword evidence="2" id="KW-0732">Signal</keyword>
<dbReference type="EMBL" id="JADCUA010000007">
    <property type="protein sequence ID" value="KAH9838572.1"/>
    <property type="molecule type" value="Genomic_DNA"/>
</dbReference>
<reference evidence="4 5" key="1">
    <citation type="submission" date="2019-01" db="EMBL/GenBank/DDBJ databases">
        <title>Genome sequencing of the rare red list fungi Fomitopsis rosea.</title>
        <authorList>
            <person name="Buettner E."/>
            <person name="Kellner H."/>
        </authorList>
    </citation>
    <scope>NUCLEOTIDE SEQUENCE [LARGE SCALE GENOMIC DNA]</scope>
    <source>
        <strain evidence="4 5">DSM 105464</strain>
    </source>
</reference>
<organism evidence="4 5">
    <name type="scientific">Rhodofomes roseus</name>
    <dbReference type="NCBI Taxonomy" id="34475"/>
    <lineage>
        <taxon>Eukaryota</taxon>
        <taxon>Fungi</taxon>
        <taxon>Dikarya</taxon>
        <taxon>Basidiomycota</taxon>
        <taxon>Agaricomycotina</taxon>
        <taxon>Agaricomycetes</taxon>
        <taxon>Polyporales</taxon>
        <taxon>Rhodofomes</taxon>
    </lineage>
</organism>
<feature type="region of interest" description="Disordered" evidence="1">
    <location>
        <begin position="49"/>
        <end position="112"/>
    </location>
</feature>
<keyword evidence="6" id="KW-1185">Reference proteome</keyword>
<reference evidence="3 6" key="2">
    <citation type="journal article" date="2021" name="Environ. Microbiol.">
        <title>Gene family expansions and transcriptome signatures uncover fungal adaptations to wood decay.</title>
        <authorList>
            <person name="Hage H."/>
            <person name="Miyauchi S."/>
            <person name="Viragh M."/>
            <person name="Drula E."/>
            <person name="Min B."/>
            <person name="Chaduli D."/>
            <person name="Navarro D."/>
            <person name="Favel A."/>
            <person name="Norest M."/>
            <person name="Lesage-Meessen L."/>
            <person name="Balint B."/>
            <person name="Merenyi Z."/>
            <person name="de Eugenio L."/>
            <person name="Morin E."/>
            <person name="Martinez A.T."/>
            <person name="Baldrian P."/>
            <person name="Stursova M."/>
            <person name="Martinez M.J."/>
            <person name="Novotny C."/>
            <person name="Magnuson J.K."/>
            <person name="Spatafora J.W."/>
            <person name="Maurice S."/>
            <person name="Pangilinan J."/>
            <person name="Andreopoulos W."/>
            <person name="LaButti K."/>
            <person name="Hundley H."/>
            <person name="Na H."/>
            <person name="Kuo A."/>
            <person name="Barry K."/>
            <person name="Lipzen A."/>
            <person name="Henrissat B."/>
            <person name="Riley R."/>
            <person name="Ahrendt S."/>
            <person name="Nagy L.G."/>
            <person name="Grigoriev I.V."/>
            <person name="Martin F."/>
            <person name="Rosso M.N."/>
        </authorList>
    </citation>
    <scope>NUCLEOTIDE SEQUENCE [LARGE SCALE GENOMIC DNA]</scope>
    <source>
        <strain evidence="3 6">CIRM-BRFM 1785</strain>
    </source>
</reference>
<dbReference type="Proteomes" id="UP000298390">
    <property type="component" value="Unassembled WGS sequence"/>
</dbReference>
<dbReference type="RefSeq" id="XP_047780487.1">
    <property type="nucleotide sequence ID" value="XM_047927309.1"/>
</dbReference>
<dbReference type="EMBL" id="SEKV01000047">
    <property type="protein sequence ID" value="TFY67698.1"/>
    <property type="molecule type" value="Genomic_DNA"/>
</dbReference>